<dbReference type="GO" id="GO:0016020">
    <property type="term" value="C:membrane"/>
    <property type="evidence" value="ECO:0007669"/>
    <property type="project" value="InterPro"/>
</dbReference>
<dbReference type="InterPro" id="IPR058648">
    <property type="entry name" value="HH_CzcB-like"/>
</dbReference>
<dbReference type="GO" id="GO:0015679">
    <property type="term" value="P:plasma membrane copper ion transport"/>
    <property type="evidence" value="ECO:0007669"/>
    <property type="project" value="TreeGrafter"/>
</dbReference>
<comment type="similarity">
    <text evidence="1">Belongs to the membrane fusion protein (MFP) (TC 8.A.1) family.</text>
</comment>
<dbReference type="PANTHER" id="PTHR30097">
    <property type="entry name" value="CATION EFFLUX SYSTEM PROTEIN CUSB"/>
    <property type="match status" value="1"/>
</dbReference>
<dbReference type="SUPFAM" id="SSF111369">
    <property type="entry name" value="HlyD-like secretion proteins"/>
    <property type="match status" value="1"/>
</dbReference>
<feature type="domain" description="CzcB-like alpha-helical hairpin" evidence="3">
    <location>
        <begin position="143"/>
        <end position="202"/>
    </location>
</feature>
<dbReference type="AlphaFoldDB" id="A0A4D7B2I2"/>
<dbReference type="EMBL" id="CP039690">
    <property type="protein sequence ID" value="QCI64808.1"/>
    <property type="molecule type" value="Genomic_DNA"/>
</dbReference>
<dbReference type="Proteomes" id="UP000298781">
    <property type="component" value="Chromosome"/>
</dbReference>
<organism evidence="7 8">
    <name type="scientific">Phreatobacter stygius</name>
    <dbReference type="NCBI Taxonomy" id="1940610"/>
    <lineage>
        <taxon>Bacteria</taxon>
        <taxon>Pseudomonadati</taxon>
        <taxon>Pseudomonadota</taxon>
        <taxon>Alphaproteobacteria</taxon>
        <taxon>Hyphomicrobiales</taxon>
        <taxon>Phreatobacteraceae</taxon>
        <taxon>Phreatobacter</taxon>
    </lineage>
</organism>
<dbReference type="Gene3D" id="2.40.420.20">
    <property type="match status" value="1"/>
</dbReference>
<dbReference type="GO" id="GO:0022857">
    <property type="term" value="F:transmembrane transporter activity"/>
    <property type="evidence" value="ECO:0007669"/>
    <property type="project" value="InterPro"/>
</dbReference>
<dbReference type="GO" id="GO:0030288">
    <property type="term" value="C:outer membrane-bounded periplasmic space"/>
    <property type="evidence" value="ECO:0007669"/>
    <property type="project" value="TreeGrafter"/>
</dbReference>
<name>A0A4D7B2I2_9HYPH</name>
<evidence type="ECO:0000259" key="4">
    <source>
        <dbReference type="Pfam" id="PF25954"/>
    </source>
</evidence>
<evidence type="ECO:0000259" key="3">
    <source>
        <dbReference type="Pfam" id="PF25893"/>
    </source>
</evidence>
<keyword evidence="2" id="KW-0813">Transport</keyword>
<dbReference type="Pfam" id="PF25975">
    <property type="entry name" value="CzcB_C"/>
    <property type="match status" value="1"/>
</dbReference>
<keyword evidence="8" id="KW-1185">Reference proteome</keyword>
<dbReference type="Pfam" id="PF25893">
    <property type="entry name" value="HH_CzcB"/>
    <property type="match status" value="1"/>
</dbReference>
<feature type="domain" description="CusB-like beta-barrel" evidence="4">
    <location>
        <begin position="262"/>
        <end position="336"/>
    </location>
</feature>
<evidence type="ECO:0000313" key="7">
    <source>
        <dbReference type="EMBL" id="QCI64808.1"/>
    </source>
</evidence>
<dbReference type="RefSeq" id="WP_136960259.1">
    <property type="nucleotide sequence ID" value="NZ_CP039690.1"/>
</dbReference>
<dbReference type="PANTHER" id="PTHR30097:SF4">
    <property type="entry name" value="SLR6042 PROTEIN"/>
    <property type="match status" value="1"/>
</dbReference>
<dbReference type="InterPro" id="IPR058649">
    <property type="entry name" value="CzcB_C"/>
</dbReference>
<dbReference type="GO" id="GO:0060003">
    <property type="term" value="P:copper ion export"/>
    <property type="evidence" value="ECO:0007669"/>
    <property type="project" value="TreeGrafter"/>
</dbReference>
<evidence type="ECO:0000256" key="2">
    <source>
        <dbReference type="ARBA" id="ARBA00022448"/>
    </source>
</evidence>
<feature type="domain" description="CzcB-like barrel-sandwich hybrid" evidence="5">
    <location>
        <begin position="107"/>
        <end position="258"/>
    </location>
</feature>
<dbReference type="KEGG" id="pstg:E8M01_11580"/>
<dbReference type="InterPro" id="IPR058647">
    <property type="entry name" value="BSH_CzcB-like"/>
</dbReference>
<dbReference type="NCBIfam" id="TIGR01730">
    <property type="entry name" value="RND_mfp"/>
    <property type="match status" value="1"/>
</dbReference>
<dbReference type="InterPro" id="IPR051909">
    <property type="entry name" value="MFP_Cation_Efflux"/>
</dbReference>
<evidence type="ECO:0000259" key="6">
    <source>
        <dbReference type="Pfam" id="PF25975"/>
    </source>
</evidence>
<dbReference type="GO" id="GO:0046914">
    <property type="term" value="F:transition metal ion binding"/>
    <property type="evidence" value="ECO:0007669"/>
    <property type="project" value="TreeGrafter"/>
</dbReference>
<evidence type="ECO:0000256" key="1">
    <source>
        <dbReference type="ARBA" id="ARBA00009477"/>
    </source>
</evidence>
<dbReference type="InterPro" id="IPR058792">
    <property type="entry name" value="Beta-barrel_RND_2"/>
</dbReference>
<dbReference type="FunFam" id="2.40.30.170:FF:000010">
    <property type="entry name" value="Efflux RND transporter periplasmic adaptor subunit"/>
    <property type="match status" value="1"/>
</dbReference>
<dbReference type="Gene3D" id="2.40.30.170">
    <property type="match status" value="1"/>
</dbReference>
<feature type="domain" description="CzcB-like C-terminal circularly permuted SH3-like" evidence="6">
    <location>
        <begin position="344"/>
        <end position="404"/>
    </location>
</feature>
<reference evidence="7 8" key="1">
    <citation type="submission" date="2019-04" db="EMBL/GenBank/DDBJ databases">
        <title>Phreatobacter aquaticus sp. nov.</title>
        <authorList>
            <person name="Choi A."/>
        </authorList>
    </citation>
    <scope>NUCLEOTIDE SEQUENCE [LARGE SCALE GENOMIC DNA]</scope>
    <source>
        <strain evidence="7 8">KCTC 52518</strain>
    </source>
</reference>
<protein>
    <submittedName>
        <fullName evidence="7">Efflux RND transporter periplasmic adaptor subunit</fullName>
    </submittedName>
</protein>
<gene>
    <name evidence="7" type="ORF">E8M01_11580</name>
</gene>
<proteinExistence type="inferred from homology"/>
<dbReference type="Gene3D" id="2.40.50.100">
    <property type="match status" value="1"/>
</dbReference>
<evidence type="ECO:0000259" key="5">
    <source>
        <dbReference type="Pfam" id="PF25973"/>
    </source>
</evidence>
<sequence>MKPILIAISALVAGVLLSVLAPQIPQSARGLLTSTGLVTASGVDARATPAASEAGHGASGEAEGTLRMDAARIETARISLATVEAGTLSRHLVVPGVIVPDRNTIWRIAAKVVGTVAELRKGLGDEVRPGEVLAILDSREVAEAKSEYVGAQVNFGLQKTLFEREETLWQRRIQAEQQYLKARNAFTEAQLRVHLARQKLSALGVSDQEVSGLSMQTVNGLQRYEIRSPGGGRVVERIVDLGAPVGGEGQAKELFVIVDLTSVWVELTVSTADLAEIKEGNRVRISAGGTDRRSEGKVVFISPLLNQDTRSARVIAVIDNKDHGWRPGSFVNAEVAIEEARVDIRVPRAALQTMEGSPVLFVRTETGFERRKVVVGKEDDQFVEIAFGVDAGEVIAVSNTFLLKAELGKAEAEHSH</sequence>
<dbReference type="Pfam" id="PF25954">
    <property type="entry name" value="Beta-barrel_RND_2"/>
    <property type="match status" value="1"/>
</dbReference>
<accession>A0A4D7B2I2</accession>
<dbReference type="Pfam" id="PF25973">
    <property type="entry name" value="BSH_CzcB"/>
    <property type="match status" value="1"/>
</dbReference>
<evidence type="ECO:0000313" key="8">
    <source>
        <dbReference type="Proteomes" id="UP000298781"/>
    </source>
</evidence>
<dbReference type="InterPro" id="IPR006143">
    <property type="entry name" value="RND_pump_MFP"/>
</dbReference>
<dbReference type="OrthoDB" id="9774837at2"/>